<dbReference type="Pfam" id="PF09335">
    <property type="entry name" value="VTT_dom"/>
    <property type="match status" value="1"/>
</dbReference>
<proteinExistence type="predicted"/>
<keyword evidence="1" id="KW-0472">Membrane</keyword>
<evidence type="ECO:0000256" key="1">
    <source>
        <dbReference type="SAM" id="Phobius"/>
    </source>
</evidence>
<reference evidence="3 4" key="1">
    <citation type="submission" date="2023-03" db="EMBL/GenBank/DDBJ databases">
        <title>Draft genome sequence of Thalassotalea eurytherma JCM 18482T.</title>
        <authorList>
            <person name="Sawabe T."/>
        </authorList>
    </citation>
    <scope>NUCLEOTIDE SEQUENCE [LARGE SCALE GENOMIC DNA]</scope>
    <source>
        <strain evidence="3 4">JCM 18482</strain>
    </source>
</reference>
<dbReference type="InterPro" id="IPR051311">
    <property type="entry name" value="DedA_domain"/>
</dbReference>
<gene>
    <name evidence="3" type="ORF">theurythT_12160</name>
</gene>
<keyword evidence="1" id="KW-0812">Transmembrane</keyword>
<feature type="transmembrane region" description="Helical" evidence="1">
    <location>
        <begin position="20"/>
        <end position="37"/>
    </location>
</feature>
<name>A0ABQ6H1J7_9GAMM</name>
<accession>A0ABQ6H1J7</accession>
<feature type="domain" description="VTT" evidence="2">
    <location>
        <begin position="53"/>
        <end position="158"/>
    </location>
</feature>
<dbReference type="PANTHER" id="PTHR42709:SF11">
    <property type="entry name" value="DEDA FAMILY PROTEIN"/>
    <property type="match status" value="1"/>
</dbReference>
<dbReference type="PANTHER" id="PTHR42709">
    <property type="entry name" value="ALKALINE PHOSPHATASE LIKE PROTEIN"/>
    <property type="match status" value="1"/>
</dbReference>
<organism evidence="3 4">
    <name type="scientific">Thalassotalea eurytherma</name>
    <dbReference type="NCBI Taxonomy" id="1144278"/>
    <lineage>
        <taxon>Bacteria</taxon>
        <taxon>Pseudomonadati</taxon>
        <taxon>Pseudomonadota</taxon>
        <taxon>Gammaproteobacteria</taxon>
        <taxon>Alteromonadales</taxon>
        <taxon>Colwelliaceae</taxon>
        <taxon>Thalassotalea</taxon>
    </lineage>
</organism>
<dbReference type="EMBL" id="BSSU01000005">
    <property type="protein sequence ID" value="GLX81764.1"/>
    <property type="molecule type" value="Genomic_DNA"/>
</dbReference>
<sequence>MKIFSKLYEWTMQWAEHKFAPRALAFLTFIESIFFPIPPDVLLAPMVLSKPEKAWRFATIATVSSVLGGALGYWLGAWMFEPWIEPAINQLGYGHKLEQVMLWFEQWGVWVVFVAGFSPIPYKLFTVSAGFLSLAFLPFLIASTIGRGMRFFLVAGLIKLGGAEMEAKIRRWVDIIGWGVVALILVAYIYHTQTS</sequence>
<protein>
    <recommendedName>
        <fullName evidence="2">VTT domain-containing protein</fullName>
    </recommendedName>
</protein>
<feature type="transmembrane region" description="Helical" evidence="1">
    <location>
        <begin position="172"/>
        <end position="190"/>
    </location>
</feature>
<dbReference type="RefSeq" id="WP_284207101.1">
    <property type="nucleotide sequence ID" value="NZ_BSSU01000005.1"/>
</dbReference>
<evidence type="ECO:0000313" key="3">
    <source>
        <dbReference type="EMBL" id="GLX81764.1"/>
    </source>
</evidence>
<dbReference type="Proteomes" id="UP001157133">
    <property type="component" value="Unassembled WGS sequence"/>
</dbReference>
<feature type="transmembrane region" description="Helical" evidence="1">
    <location>
        <begin position="100"/>
        <end position="118"/>
    </location>
</feature>
<feature type="transmembrane region" description="Helical" evidence="1">
    <location>
        <begin position="57"/>
        <end position="80"/>
    </location>
</feature>
<evidence type="ECO:0000313" key="4">
    <source>
        <dbReference type="Proteomes" id="UP001157133"/>
    </source>
</evidence>
<dbReference type="InterPro" id="IPR032816">
    <property type="entry name" value="VTT_dom"/>
</dbReference>
<comment type="caution">
    <text evidence="3">The sequence shown here is derived from an EMBL/GenBank/DDBJ whole genome shotgun (WGS) entry which is preliminary data.</text>
</comment>
<keyword evidence="1" id="KW-1133">Transmembrane helix</keyword>
<evidence type="ECO:0000259" key="2">
    <source>
        <dbReference type="Pfam" id="PF09335"/>
    </source>
</evidence>
<keyword evidence="4" id="KW-1185">Reference proteome</keyword>